<evidence type="ECO:0000313" key="3">
    <source>
        <dbReference type="Proteomes" id="UP000177169"/>
    </source>
</evidence>
<proteinExistence type="predicted"/>
<feature type="domain" description="Transposase IS200-like" evidence="1">
    <location>
        <begin position="9"/>
        <end position="153"/>
    </location>
</feature>
<dbReference type="SMART" id="SM01321">
    <property type="entry name" value="Y1_Tnp"/>
    <property type="match status" value="1"/>
</dbReference>
<protein>
    <recommendedName>
        <fullName evidence="1">Transposase IS200-like domain-containing protein</fullName>
    </recommendedName>
</protein>
<dbReference type="InterPro" id="IPR036515">
    <property type="entry name" value="Transposase_17_sf"/>
</dbReference>
<evidence type="ECO:0000259" key="1">
    <source>
        <dbReference type="SMART" id="SM01321"/>
    </source>
</evidence>
<dbReference type="STRING" id="1802505.A3D01_02605"/>
<dbReference type="PANTHER" id="PTHR34322:SF2">
    <property type="entry name" value="TRANSPOSASE IS200-LIKE DOMAIN-CONTAINING PROTEIN"/>
    <property type="match status" value="1"/>
</dbReference>
<dbReference type="Gene3D" id="3.30.70.1290">
    <property type="entry name" value="Transposase IS200-like"/>
    <property type="match status" value="1"/>
</dbReference>
<dbReference type="GO" id="GO:0004803">
    <property type="term" value="F:transposase activity"/>
    <property type="evidence" value="ECO:0007669"/>
    <property type="project" value="InterPro"/>
</dbReference>
<dbReference type="PANTHER" id="PTHR34322">
    <property type="entry name" value="TRANSPOSASE, Y1_TNP DOMAIN-CONTAINING"/>
    <property type="match status" value="1"/>
</dbReference>
<reference evidence="2 3" key="1">
    <citation type="journal article" date="2016" name="Nat. Commun.">
        <title>Thousands of microbial genomes shed light on interconnected biogeochemical processes in an aquifer system.</title>
        <authorList>
            <person name="Anantharaman K."/>
            <person name="Brown C.T."/>
            <person name="Hug L.A."/>
            <person name="Sharon I."/>
            <person name="Castelle C.J."/>
            <person name="Probst A.J."/>
            <person name="Thomas B.C."/>
            <person name="Singh A."/>
            <person name="Wilkins M.J."/>
            <person name="Karaoz U."/>
            <person name="Brodie E.L."/>
            <person name="Williams K.H."/>
            <person name="Hubbard S.S."/>
            <person name="Banfield J.F."/>
        </authorList>
    </citation>
    <scope>NUCLEOTIDE SEQUENCE [LARGE SCALE GENOMIC DNA]</scope>
</reference>
<dbReference type="AlphaFoldDB" id="A0A1F7Z2R5"/>
<dbReference type="Proteomes" id="UP000177169">
    <property type="component" value="Unassembled WGS sequence"/>
</dbReference>
<dbReference type="GO" id="GO:0006313">
    <property type="term" value="P:DNA transposition"/>
    <property type="evidence" value="ECO:0007669"/>
    <property type="project" value="InterPro"/>
</dbReference>
<evidence type="ECO:0000313" key="2">
    <source>
        <dbReference type="EMBL" id="OGM33837.1"/>
    </source>
</evidence>
<dbReference type="EMBL" id="MGGR01000013">
    <property type="protein sequence ID" value="OGM33837.1"/>
    <property type="molecule type" value="Genomic_DNA"/>
</dbReference>
<dbReference type="GO" id="GO:0003677">
    <property type="term" value="F:DNA binding"/>
    <property type="evidence" value="ECO:0007669"/>
    <property type="project" value="InterPro"/>
</dbReference>
<dbReference type="Pfam" id="PF01797">
    <property type="entry name" value="Y1_Tnp"/>
    <property type="match status" value="1"/>
</dbReference>
<dbReference type="SUPFAM" id="SSF143422">
    <property type="entry name" value="Transposase IS200-like"/>
    <property type="match status" value="1"/>
</dbReference>
<sequence>MPGRKIPLVNGEIYHVINRGIASRPLFLIKRDYRRKLSTIFYYQNVNLPFRYSFFIRLPRDRRQVILDGFKDKRNFQVEIIAYCLIPNHIHLLLKQVRDKGISTFMSNVTNSYTRYLNSKRHEIGPIYQGKFKAVRIESDEQLLHVQRYIHLNPFSSYVLKSTEELEGYPYSSLPEYLNKTVYGYCKKDIVMHFFKDKVTFRDFILNQADYQRNLDEIKHLTLE</sequence>
<organism evidence="2 3">
    <name type="scientific">Candidatus Woesebacteria bacterium RIFCSPHIGHO2_02_FULL_39_13</name>
    <dbReference type="NCBI Taxonomy" id="1802505"/>
    <lineage>
        <taxon>Bacteria</taxon>
        <taxon>Candidatus Woeseibacteriota</taxon>
    </lineage>
</organism>
<name>A0A1F7Z2R5_9BACT</name>
<comment type="caution">
    <text evidence="2">The sequence shown here is derived from an EMBL/GenBank/DDBJ whole genome shotgun (WGS) entry which is preliminary data.</text>
</comment>
<gene>
    <name evidence="2" type="ORF">A3D01_02605</name>
</gene>
<dbReference type="InterPro" id="IPR002686">
    <property type="entry name" value="Transposase_17"/>
</dbReference>
<accession>A0A1F7Z2R5</accession>